<dbReference type="SMART" id="SM00220">
    <property type="entry name" value="S_TKc"/>
    <property type="match status" value="1"/>
</dbReference>
<feature type="domain" description="Protein kinase" evidence="22">
    <location>
        <begin position="33"/>
        <end position="323"/>
    </location>
</feature>
<keyword evidence="11 19" id="KW-0067">ATP-binding</keyword>
<keyword evidence="4" id="KW-0963">Cytoplasm</keyword>
<evidence type="ECO:0000313" key="24">
    <source>
        <dbReference type="Proteomes" id="UP001152622"/>
    </source>
</evidence>
<name>A0A9Q1IIM1_SYNKA</name>
<evidence type="ECO:0000256" key="14">
    <source>
        <dbReference type="ARBA" id="ARBA00047899"/>
    </source>
</evidence>
<evidence type="ECO:0000256" key="17">
    <source>
        <dbReference type="ARBA" id="ARBA00073147"/>
    </source>
</evidence>
<evidence type="ECO:0000256" key="12">
    <source>
        <dbReference type="ARBA" id="ARBA00023242"/>
    </source>
</evidence>
<dbReference type="FunFam" id="1.10.510.10:FF:000348">
    <property type="entry name" value="serine/threonine-protein kinase VRK1 isoform X1"/>
    <property type="match status" value="1"/>
</dbReference>
<dbReference type="Pfam" id="PF00069">
    <property type="entry name" value="Pkinase"/>
    <property type="match status" value="1"/>
</dbReference>
<dbReference type="PROSITE" id="PS00108">
    <property type="entry name" value="PROTEIN_KINASE_ST"/>
    <property type="match status" value="1"/>
</dbReference>
<dbReference type="GO" id="GO:0005737">
    <property type="term" value="C:cytoplasm"/>
    <property type="evidence" value="ECO:0007669"/>
    <property type="project" value="UniProtKB-SubCell"/>
</dbReference>
<evidence type="ECO:0000256" key="6">
    <source>
        <dbReference type="ARBA" id="ARBA00022618"/>
    </source>
</evidence>
<keyword evidence="6" id="KW-0132">Cell division</keyword>
<dbReference type="InterPro" id="IPR011009">
    <property type="entry name" value="Kinase-like_dom_sf"/>
</dbReference>
<keyword evidence="5 20" id="KW-0723">Serine/threonine-protein kinase</keyword>
<evidence type="ECO:0000313" key="23">
    <source>
        <dbReference type="EMBL" id="KAJ8341207.1"/>
    </source>
</evidence>
<comment type="similarity">
    <text evidence="16">Belongs to the protein kinase superfamily. CK1 Ser/Thr protein kinase family. VRK subfamily.</text>
</comment>
<feature type="compositionally biased region" description="Basic residues" evidence="21">
    <location>
        <begin position="371"/>
        <end position="393"/>
    </location>
</feature>
<organism evidence="23 24">
    <name type="scientific">Synaphobranchus kaupii</name>
    <name type="common">Kaup's arrowtooth eel</name>
    <dbReference type="NCBI Taxonomy" id="118154"/>
    <lineage>
        <taxon>Eukaryota</taxon>
        <taxon>Metazoa</taxon>
        <taxon>Chordata</taxon>
        <taxon>Craniata</taxon>
        <taxon>Vertebrata</taxon>
        <taxon>Euteleostomi</taxon>
        <taxon>Actinopterygii</taxon>
        <taxon>Neopterygii</taxon>
        <taxon>Teleostei</taxon>
        <taxon>Anguilliformes</taxon>
        <taxon>Synaphobranchidae</taxon>
        <taxon>Synaphobranchus</taxon>
    </lineage>
</organism>
<dbReference type="EC" id="2.7.11.1" evidence="3"/>
<evidence type="ECO:0000256" key="4">
    <source>
        <dbReference type="ARBA" id="ARBA00022490"/>
    </source>
</evidence>
<evidence type="ECO:0000259" key="22">
    <source>
        <dbReference type="PROSITE" id="PS50011"/>
    </source>
</evidence>
<dbReference type="Proteomes" id="UP001152622">
    <property type="component" value="Chromosome 15"/>
</dbReference>
<dbReference type="OrthoDB" id="2687620at2759"/>
<evidence type="ECO:0000256" key="7">
    <source>
        <dbReference type="ARBA" id="ARBA00022679"/>
    </source>
</evidence>
<dbReference type="AlphaFoldDB" id="A0A9Q1IIM1"/>
<feature type="region of interest" description="Disordered" evidence="21">
    <location>
        <begin position="337"/>
        <end position="419"/>
    </location>
</feature>
<comment type="catalytic activity">
    <reaction evidence="14">
        <text>L-threonyl-[protein] + ATP = O-phospho-L-threonyl-[protein] + ADP + H(+)</text>
        <dbReference type="Rhea" id="RHEA:46608"/>
        <dbReference type="Rhea" id="RHEA-COMP:11060"/>
        <dbReference type="Rhea" id="RHEA-COMP:11605"/>
        <dbReference type="ChEBI" id="CHEBI:15378"/>
        <dbReference type="ChEBI" id="CHEBI:30013"/>
        <dbReference type="ChEBI" id="CHEBI:30616"/>
        <dbReference type="ChEBI" id="CHEBI:61977"/>
        <dbReference type="ChEBI" id="CHEBI:456216"/>
        <dbReference type="EC" id="2.7.11.1"/>
    </reaction>
</comment>
<keyword evidence="12" id="KW-0539">Nucleus</keyword>
<dbReference type="Gene3D" id="1.10.510.10">
    <property type="entry name" value="Transferase(Phosphotransferase) domain 1"/>
    <property type="match status" value="1"/>
</dbReference>
<keyword evidence="8 19" id="KW-0547">Nucleotide-binding</keyword>
<keyword evidence="13" id="KW-0131">Cell cycle</keyword>
<dbReference type="GO" id="GO:0015030">
    <property type="term" value="C:Cajal body"/>
    <property type="evidence" value="ECO:0007669"/>
    <property type="project" value="UniProtKB-SubCell"/>
</dbReference>
<evidence type="ECO:0000256" key="13">
    <source>
        <dbReference type="ARBA" id="ARBA00023306"/>
    </source>
</evidence>
<evidence type="ECO:0000256" key="19">
    <source>
        <dbReference type="PROSITE-ProRule" id="PRU10141"/>
    </source>
</evidence>
<dbReference type="InterPro" id="IPR017441">
    <property type="entry name" value="Protein_kinase_ATP_BS"/>
</dbReference>
<evidence type="ECO:0000256" key="18">
    <source>
        <dbReference type="ARBA" id="ARBA00081230"/>
    </source>
</evidence>
<evidence type="ECO:0000256" key="11">
    <source>
        <dbReference type="ARBA" id="ARBA00022840"/>
    </source>
</evidence>
<dbReference type="SUPFAM" id="SSF56112">
    <property type="entry name" value="Protein kinase-like (PK-like)"/>
    <property type="match status" value="1"/>
</dbReference>
<comment type="caution">
    <text evidence="23">The sequence shown here is derived from an EMBL/GenBank/DDBJ whole genome shotgun (WGS) entry which is preliminary data.</text>
</comment>
<keyword evidence="7" id="KW-0808">Transferase</keyword>
<comment type="catalytic activity">
    <reaction evidence="15">
        <text>L-seryl-[protein] + ATP = O-phospho-L-seryl-[protein] + ADP + H(+)</text>
        <dbReference type="Rhea" id="RHEA:17989"/>
        <dbReference type="Rhea" id="RHEA-COMP:9863"/>
        <dbReference type="Rhea" id="RHEA-COMP:11604"/>
        <dbReference type="ChEBI" id="CHEBI:15378"/>
        <dbReference type="ChEBI" id="CHEBI:29999"/>
        <dbReference type="ChEBI" id="CHEBI:30616"/>
        <dbReference type="ChEBI" id="CHEBI:83421"/>
        <dbReference type="ChEBI" id="CHEBI:456216"/>
        <dbReference type="EC" id="2.7.11.1"/>
    </reaction>
</comment>
<keyword evidence="10" id="KW-0418">Kinase</keyword>
<dbReference type="GO" id="GO:0005524">
    <property type="term" value="F:ATP binding"/>
    <property type="evidence" value="ECO:0007669"/>
    <property type="project" value="UniProtKB-UniRule"/>
</dbReference>
<dbReference type="GO" id="GO:0051301">
    <property type="term" value="P:cell division"/>
    <property type="evidence" value="ECO:0007669"/>
    <property type="project" value="UniProtKB-KW"/>
</dbReference>
<dbReference type="GO" id="GO:0004674">
    <property type="term" value="F:protein serine/threonine kinase activity"/>
    <property type="evidence" value="ECO:0007669"/>
    <property type="project" value="UniProtKB-KW"/>
</dbReference>
<reference evidence="23" key="1">
    <citation type="journal article" date="2023" name="Science">
        <title>Genome structures resolve the early diversification of teleost fishes.</title>
        <authorList>
            <person name="Parey E."/>
            <person name="Louis A."/>
            <person name="Montfort J."/>
            <person name="Bouchez O."/>
            <person name="Roques C."/>
            <person name="Iampietro C."/>
            <person name="Lluch J."/>
            <person name="Castinel A."/>
            <person name="Donnadieu C."/>
            <person name="Desvignes T."/>
            <person name="Floi Bucao C."/>
            <person name="Jouanno E."/>
            <person name="Wen M."/>
            <person name="Mejri S."/>
            <person name="Dirks R."/>
            <person name="Jansen H."/>
            <person name="Henkel C."/>
            <person name="Chen W.J."/>
            <person name="Zahm M."/>
            <person name="Cabau C."/>
            <person name="Klopp C."/>
            <person name="Thompson A.W."/>
            <person name="Robinson-Rechavi M."/>
            <person name="Braasch I."/>
            <person name="Lecointre G."/>
            <person name="Bobe J."/>
            <person name="Postlethwait J.H."/>
            <person name="Berthelot C."/>
            <person name="Roest Crollius H."/>
            <person name="Guiguen Y."/>
        </authorList>
    </citation>
    <scope>NUCLEOTIDE SEQUENCE</scope>
    <source>
        <strain evidence="23">WJC10195</strain>
    </source>
</reference>
<evidence type="ECO:0000256" key="3">
    <source>
        <dbReference type="ARBA" id="ARBA00012513"/>
    </source>
</evidence>
<dbReference type="InterPro" id="IPR050235">
    <property type="entry name" value="CK1_Ser-Thr_kinase"/>
</dbReference>
<feature type="compositionally biased region" description="Basic residues" evidence="21">
    <location>
        <begin position="409"/>
        <end position="419"/>
    </location>
</feature>
<evidence type="ECO:0000256" key="21">
    <source>
        <dbReference type="SAM" id="MobiDB-lite"/>
    </source>
</evidence>
<dbReference type="PROSITE" id="PS00107">
    <property type="entry name" value="PROTEIN_KINASE_ATP"/>
    <property type="match status" value="1"/>
</dbReference>
<sequence length="419" mass="47377">MPPKGKARGPAKRKLAEEFPVGEVLTDTAKKRWKLGAPVGQGGFGLLYLANEDSSAAVGTNAPYVIKVEPSDNGPLFSELKFYMRAAKPDLIHSWIKSHKLKYLGVPKYWGSGLHEKAGKRYRFMVMDRFGTDLQKMFEESGKKFPRKLVLQLGLRLLDILEYVHEHEYVHADIKASNLLLSYKDPNQVYLVDYGLAYRYSPEGVLKEYKEDPKRCHDGTIEFTSIDAHKGVSPSRRADLEILGYCMIQWLCGRLPWEDKLQDPIYVRDSKIKCRDNISEFLLCFPAENKPEEMVKFMEQVKLLGYTDKPAYQKLRGILEAGLKSIGTADDNKLDFSVSVNGSGPSPAKKATKRKKTEVNGDSDETDLIPTKRKQAPKKRVVKRVQKKASPKKRLVEMATQTSPAVVTKRGRGRPKKNA</sequence>
<comment type="subcellular location">
    <subcellularLocation>
        <location evidence="2">Cytoplasm</location>
    </subcellularLocation>
    <subcellularLocation>
        <location evidence="1">Nucleus</location>
        <location evidence="1">Cajal body</location>
    </subcellularLocation>
</comment>
<evidence type="ECO:0000256" key="16">
    <source>
        <dbReference type="ARBA" id="ARBA00061699"/>
    </source>
</evidence>
<evidence type="ECO:0000256" key="15">
    <source>
        <dbReference type="ARBA" id="ARBA00048679"/>
    </source>
</evidence>
<gene>
    <name evidence="23" type="ORF">SKAU_G00334980</name>
</gene>
<keyword evidence="24" id="KW-1185">Reference proteome</keyword>
<dbReference type="InterPro" id="IPR008271">
    <property type="entry name" value="Ser/Thr_kinase_AS"/>
</dbReference>
<protein>
    <recommendedName>
        <fullName evidence="17">Serine/threonine-protein kinase VRK1</fullName>
        <ecNumber evidence="3">2.7.11.1</ecNumber>
    </recommendedName>
    <alternativeName>
        <fullName evidence="18">Vaccinia-related kinase 1</fullName>
    </alternativeName>
</protein>
<dbReference type="EMBL" id="JAINUF010000015">
    <property type="protein sequence ID" value="KAJ8341207.1"/>
    <property type="molecule type" value="Genomic_DNA"/>
</dbReference>
<keyword evidence="9" id="KW-0498">Mitosis</keyword>
<evidence type="ECO:0000256" key="1">
    <source>
        <dbReference type="ARBA" id="ARBA00004408"/>
    </source>
</evidence>
<dbReference type="InterPro" id="IPR000719">
    <property type="entry name" value="Prot_kinase_dom"/>
</dbReference>
<evidence type="ECO:0000256" key="20">
    <source>
        <dbReference type="RuleBase" id="RU000304"/>
    </source>
</evidence>
<evidence type="ECO:0000256" key="2">
    <source>
        <dbReference type="ARBA" id="ARBA00004496"/>
    </source>
</evidence>
<evidence type="ECO:0000256" key="10">
    <source>
        <dbReference type="ARBA" id="ARBA00022777"/>
    </source>
</evidence>
<accession>A0A9Q1IIM1</accession>
<evidence type="ECO:0000256" key="5">
    <source>
        <dbReference type="ARBA" id="ARBA00022527"/>
    </source>
</evidence>
<proteinExistence type="inferred from homology"/>
<evidence type="ECO:0000256" key="8">
    <source>
        <dbReference type="ARBA" id="ARBA00022741"/>
    </source>
</evidence>
<evidence type="ECO:0000256" key="9">
    <source>
        <dbReference type="ARBA" id="ARBA00022776"/>
    </source>
</evidence>
<dbReference type="PANTHER" id="PTHR11909">
    <property type="entry name" value="CASEIN KINASE-RELATED"/>
    <property type="match status" value="1"/>
</dbReference>
<feature type="binding site" evidence="19">
    <location>
        <position position="67"/>
    </location>
    <ligand>
        <name>ATP</name>
        <dbReference type="ChEBI" id="CHEBI:30616"/>
    </ligand>
</feature>
<dbReference type="PROSITE" id="PS50011">
    <property type="entry name" value="PROTEIN_KINASE_DOM"/>
    <property type="match status" value="1"/>
</dbReference>